<reference evidence="3" key="1">
    <citation type="submission" date="2019-02" db="EMBL/GenBank/DDBJ databases">
        <authorList>
            <person name="Gruber-Vodicka R. H."/>
            <person name="Seah K. B. B."/>
        </authorList>
    </citation>
    <scope>NUCLEOTIDE SEQUENCE</scope>
    <source>
        <strain evidence="2">BECK_BY1</strain>
        <strain evidence="1">BECK_BY2</strain>
        <strain evidence="3">BECK_BY3</strain>
    </source>
</reference>
<name>A0A450ZE14_9GAMM</name>
<proteinExistence type="predicted"/>
<evidence type="ECO:0000313" key="3">
    <source>
        <dbReference type="EMBL" id="VFK51997.1"/>
    </source>
</evidence>
<organism evidence="3">
    <name type="scientific">Candidatus Kentrum sp. TUN</name>
    <dbReference type="NCBI Taxonomy" id="2126343"/>
    <lineage>
        <taxon>Bacteria</taxon>
        <taxon>Pseudomonadati</taxon>
        <taxon>Pseudomonadota</taxon>
        <taxon>Gammaproteobacteria</taxon>
        <taxon>Candidatus Kentrum</taxon>
    </lineage>
</organism>
<protein>
    <submittedName>
        <fullName evidence="3">Uncharacterized protein</fullName>
    </submittedName>
</protein>
<sequence>MDRIYVVFPFFPKGYAAYRIPTVPISVLSSRFAHHGPEPEHNADPDTHQQIAMDCLNTKSVALFANPAGSPSMVPSLHGHHNLEQIHCQNYQPLIAQNLMVP</sequence>
<dbReference type="EMBL" id="CAADFV010000004">
    <property type="protein sequence ID" value="VFK50771.1"/>
    <property type="molecule type" value="Genomic_DNA"/>
</dbReference>
<dbReference type="AlphaFoldDB" id="A0A450ZE14"/>
<dbReference type="EMBL" id="CAADFX010000004">
    <property type="protein sequence ID" value="VFK51018.1"/>
    <property type="molecule type" value="Genomic_DNA"/>
</dbReference>
<gene>
    <name evidence="2" type="ORF">BECKTUN1418D_GA0071000_100427</name>
    <name evidence="1" type="ORF">BECKTUN1418E_GA0071001_100436</name>
    <name evidence="3" type="ORF">BECKTUN1418F_GA0071002_100436</name>
</gene>
<evidence type="ECO:0000313" key="2">
    <source>
        <dbReference type="EMBL" id="VFK51018.1"/>
    </source>
</evidence>
<dbReference type="EMBL" id="CAADFY010000004">
    <property type="protein sequence ID" value="VFK51997.1"/>
    <property type="molecule type" value="Genomic_DNA"/>
</dbReference>
<evidence type="ECO:0000313" key="1">
    <source>
        <dbReference type="EMBL" id="VFK50771.1"/>
    </source>
</evidence>
<accession>A0A450ZE14</accession>